<accession>A0A7R9BZD5</accession>
<evidence type="ECO:0000313" key="3">
    <source>
        <dbReference type="EMBL" id="CAD7283472.1"/>
    </source>
</evidence>
<evidence type="ECO:0000256" key="2">
    <source>
        <dbReference type="SAM" id="SignalP"/>
    </source>
</evidence>
<dbReference type="EMBL" id="OA887508">
    <property type="protein sequence ID" value="CAD7283472.1"/>
    <property type="molecule type" value="Genomic_DNA"/>
</dbReference>
<name>A0A7R9BZD5_9CRUS</name>
<feature type="non-terminal residue" evidence="3">
    <location>
        <position position="120"/>
    </location>
</feature>
<gene>
    <name evidence="3" type="ORF">NMOB1V02_LOCUS11087</name>
</gene>
<dbReference type="AlphaFoldDB" id="A0A7R9BZD5"/>
<protein>
    <submittedName>
        <fullName evidence="3">Uncharacterized protein</fullName>
    </submittedName>
</protein>
<feature type="chain" id="PRO_5036403114" evidence="2">
    <location>
        <begin position="18"/>
        <end position="120"/>
    </location>
</feature>
<dbReference type="EMBL" id="CAJPEX010005471">
    <property type="protein sequence ID" value="CAG0923624.1"/>
    <property type="molecule type" value="Genomic_DNA"/>
</dbReference>
<evidence type="ECO:0000256" key="1">
    <source>
        <dbReference type="SAM" id="MobiDB-lite"/>
    </source>
</evidence>
<proteinExistence type="predicted"/>
<keyword evidence="2" id="KW-0732">Signal</keyword>
<sequence length="120" mass="13319">MIKSLAAFLLVAAVCHAAPDKRPQQYRPAPPPQQYAAPKPRYQQPAQAAYVAAPQENNYGYAPAPSSYNKKPVAILSQDFKLDDYGYKYNKEAGKCVVELTNEAGRSRNLRSQLRVSSMD</sequence>
<feature type="region of interest" description="Disordered" evidence="1">
    <location>
        <begin position="21"/>
        <end position="41"/>
    </location>
</feature>
<keyword evidence="4" id="KW-1185">Reference proteome</keyword>
<reference evidence="3" key="1">
    <citation type="submission" date="2020-11" db="EMBL/GenBank/DDBJ databases">
        <authorList>
            <person name="Tran Van P."/>
        </authorList>
    </citation>
    <scope>NUCLEOTIDE SEQUENCE</scope>
</reference>
<dbReference type="Proteomes" id="UP000678499">
    <property type="component" value="Unassembled WGS sequence"/>
</dbReference>
<evidence type="ECO:0000313" key="4">
    <source>
        <dbReference type="Proteomes" id="UP000678499"/>
    </source>
</evidence>
<feature type="signal peptide" evidence="2">
    <location>
        <begin position="1"/>
        <end position="17"/>
    </location>
</feature>
<organism evidence="3">
    <name type="scientific">Notodromas monacha</name>
    <dbReference type="NCBI Taxonomy" id="399045"/>
    <lineage>
        <taxon>Eukaryota</taxon>
        <taxon>Metazoa</taxon>
        <taxon>Ecdysozoa</taxon>
        <taxon>Arthropoda</taxon>
        <taxon>Crustacea</taxon>
        <taxon>Oligostraca</taxon>
        <taxon>Ostracoda</taxon>
        <taxon>Podocopa</taxon>
        <taxon>Podocopida</taxon>
        <taxon>Cypridocopina</taxon>
        <taxon>Cypridoidea</taxon>
        <taxon>Cyprididae</taxon>
        <taxon>Notodromas</taxon>
    </lineage>
</organism>